<accession>A0A0B7B9D7</accession>
<proteinExistence type="predicted"/>
<name>A0A0B7B9D7_9EUPU</name>
<dbReference type="AlphaFoldDB" id="A0A0B7B9D7"/>
<protein>
    <submittedName>
        <fullName evidence="1">Uncharacterized protein</fullName>
    </submittedName>
</protein>
<reference evidence="1" key="1">
    <citation type="submission" date="2014-12" db="EMBL/GenBank/DDBJ databases">
        <title>Insight into the proteome of Arion vulgaris.</title>
        <authorList>
            <person name="Aradska J."/>
            <person name="Bulat T."/>
            <person name="Smidak R."/>
            <person name="Sarate P."/>
            <person name="Gangsoo J."/>
            <person name="Sialana F."/>
            <person name="Bilban M."/>
            <person name="Lubec G."/>
        </authorList>
    </citation>
    <scope>NUCLEOTIDE SEQUENCE</scope>
    <source>
        <tissue evidence="1">Skin</tissue>
    </source>
</reference>
<dbReference type="EMBL" id="HACG01042637">
    <property type="protein sequence ID" value="CEK89502.1"/>
    <property type="molecule type" value="Transcribed_RNA"/>
</dbReference>
<organism evidence="1">
    <name type="scientific">Arion vulgaris</name>
    <dbReference type="NCBI Taxonomy" id="1028688"/>
    <lineage>
        <taxon>Eukaryota</taxon>
        <taxon>Metazoa</taxon>
        <taxon>Spiralia</taxon>
        <taxon>Lophotrochozoa</taxon>
        <taxon>Mollusca</taxon>
        <taxon>Gastropoda</taxon>
        <taxon>Heterobranchia</taxon>
        <taxon>Euthyneura</taxon>
        <taxon>Panpulmonata</taxon>
        <taxon>Eupulmonata</taxon>
        <taxon>Stylommatophora</taxon>
        <taxon>Helicina</taxon>
        <taxon>Arionoidea</taxon>
        <taxon>Arionidae</taxon>
        <taxon>Arion</taxon>
    </lineage>
</organism>
<sequence>MNRRKLINIRKRQSSFFWLVMRKGGLEKRSIASIINEERTERELWIALSP</sequence>
<evidence type="ECO:0000313" key="1">
    <source>
        <dbReference type="EMBL" id="CEK89502.1"/>
    </source>
</evidence>
<gene>
    <name evidence="1" type="primary">ORF171331</name>
</gene>